<feature type="transmembrane region" description="Helical" evidence="3">
    <location>
        <begin position="252"/>
        <end position="270"/>
    </location>
</feature>
<feature type="active site" description="Proton donor/acceptor" evidence="2">
    <location>
        <position position="147"/>
    </location>
</feature>
<evidence type="ECO:0000256" key="3">
    <source>
        <dbReference type="SAM" id="Phobius"/>
    </source>
</evidence>
<name>A0A430ATX8_9ENTE</name>
<dbReference type="InterPro" id="IPR042002">
    <property type="entry name" value="Sortase_C"/>
</dbReference>
<keyword evidence="3" id="KW-0812">Transmembrane</keyword>
<keyword evidence="3" id="KW-0472">Membrane</keyword>
<dbReference type="InterPro" id="IPR023365">
    <property type="entry name" value="Sortase_dom-sf"/>
</dbReference>
<dbReference type="NCBIfam" id="TIGR01076">
    <property type="entry name" value="sortase_fam"/>
    <property type="match status" value="1"/>
</dbReference>
<sequence>MRRRMLITLTFVMIGVGLIAYPQISKRIYDSKMTSQTVDYTRKISQTEKDKLKKEWQKAVEYNQNLVGKPTRDPFIPNSGMTYPDTYLQVLNYPDETMAIIEIPKIAVHLPVYHGTNESVLQKGVGHMEGTSLPIGGKGTHSVLTGHTGLAHSKIFTDLSELAIDDLFYIHVLDKVLAYRIDQIKVVKPDKLDDLNLDAKKDYTTLITCTPYGVNSHRLLVRGVRTEYIPAEKEKIQPVTKKTEADRILEKAVIITSGIMLFLILLTYVLKKYSTKRNAEINKS</sequence>
<keyword evidence="1" id="KW-0378">Hydrolase</keyword>
<evidence type="ECO:0000313" key="5">
    <source>
        <dbReference type="Proteomes" id="UP000286773"/>
    </source>
</evidence>
<evidence type="ECO:0000313" key="4">
    <source>
        <dbReference type="EMBL" id="RSU11513.1"/>
    </source>
</evidence>
<evidence type="ECO:0008006" key="6">
    <source>
        <dbReference type="Google" id="ProtNLM"/>
    </source>
</evidence>
<dbReference type="InterPro" id="IPR005754">
    <property type="entry name" value="Sortase"/>
</dbReference>
<dbReference type="CDD" id="cd05827">
    <property type="entry name" value="Sortase_C"/>
    <property type="match status" value="1"/>
</dbReference>
<dbReference type="NCBIfam" id="NF033745">
    <property type="entry name" value="class_C_sortase"/>
    <property type="match status" value="1"/>
</dbReference>
<protein>
    <recommendedName>
        <fullName evidence="6">Class C sortase</fullName>
    </recommendedName>
</protein>
<proteinExistence type="predicted"/>
<feature type="active site" description="Acyl-thioester intermediate" evidence="2">
    <location>
        <position position="209"/>
    </location>
</feature>
<dbReference type="RefSeq" id="WP_126813877.1">
    <property type="nucleotide sequence ID" value="NZ_NGKC01000008.1"/>
</dbReference>
<evidence type="ECO:0000256" key="2">
    <source>
        <dbReference type="PIRSR" id="PIRSR605754-1"/>
    </source>
</evidence>
<evidence type="ECO:0000256" key="1">
    <source>
        <dbReference type="ARBA" id="ARBA00022801"/>
    </source>
</evidence>
<comment type="caution">
    <text evidence="4">The sequence shown here is derived from an EMBL/GenBank/DDBJ whole genome shotgun (WGS) entry which is preliminary data.</text>
</comment>
<dbReference type="AlphaFoldDB" id="A0A430ATX8"/>
<dbReference type="OrthoDB" id="1648028at2"/>
<keyword evidence="5" id="KW-1185">Reference proteome</keyword>
<dbReference type="Gene3D" id="2.40.260.10">
    <property type="entry name" value="Sortase"/>
    <property type="match status" value="1"/>
</dbReference>
<organism evidence="4 5">
    <name type="scientific">Vagococcus acidifermentans</name>
    <dbReference type="NCBI Taxonomy" id="564710"/>
    <lineage>
        <taxon>Bacteria</taxon>
        <taxon>Bacillati</taxon>
        <taxon>Bacillota</taxon>
        <taxon>Bacilli</taxon>
        <taxon>Lactobacillales</taxon>
        <taxon>Enterococcaceae</taxon>
        <taxon>Vagococcus</taxon>
    </lineage>
</organism>
<dbReference type="GO" id="GO:0016787">
    <property type="term" value="F:hydrolase activity"/>
    <property type="evidence" value="ECO:0007669"/>
    <property type="project" value="UniProtKB-KW"/>
</dbReference>
<gene>
    <name evidence="4" type="ORF">CBF27_08455</name>
</gene>
<dbReference type="Proteomes" id="UP000286773">
    <property type="component" value="Unassembled WGS sequence"/>
</dbReference>
<reference evidence="4 5" key="1">
    <citation type="submission" date="2017-05" db="EMBL/GenBank/DDBJ databases">
        <title>Vagococcus spp. assemblies.</title>
        <authorList>
            <person name="Gulvik C.A."/>
        </authorList>
    </citation>
    <scope>NUCLEOTIDE SEQUENCE [LARGE SCALE GENOMIC DNA]</scope>
    <source>
        <strain evidence="4 5">LMG 24798</strain>
    </source>
</reference>
<dbReference type="Pfam" id="PF04203">
    <property type="entry name" value="Sortase"/>
    <property type="match status" value="1"/>
</dbReference>
<accession>A0A430ATX8</accession>
<dbReference type="SUPFAM" id="SSF63817">
    <property type="entry name" value="Sortase"/>
    <property type="match status" value="1"/>
</dbReference>
<keyword evidence="3" id="KW-1133">Transmembrane helix</keyword>
<dbReference type="EMBL" id="NGKC01000008">
    <property type="protein sequence ID" value="RSU11513.1"/>
    <property type="molecule type" value="Genomic_DNA"/>
</dbReference>